<name>I0K3B1_9BACT</name>
<dbReference type="HOGENOM" id="CLU_142798_0_0_10"/>
<reference evidence="2 3" key="1">
    <citation type="journal article" date="2012" name="J. Bacteriol.">
        <title>Genome Sequence of Fibrella aestuarina BUZ 2T, a Filamentous Marine Bacterium.</title>
        <authorList>
            <person name="Filippini M."/>
            <person name="Qi W."/>
            <person name="Blom J."/>
            <person name="Goesmann A."/>
            <person name="Smits T.H."/>
            <person name="Bagheri H.C."/>
        </authorList>
    </citation>
    <scope>NUCLEOTIDE SEQUENCE [LARGE SCALE GENOMIC DNA]</scope>
    <source>
        <strain evidence="3">BUZ 2T</strain>
    </source>
</reference>
<accession>I0K3B1</accession>
<dbReference type="OrthoDB" id="824606at2"/>
<dbReference type="InterPro" id="IPR034660">
    <property type="entry name" value="DinB/YfiT-like"/>
</dbReference>
<evidence type="ECO:0000259" key="1">
    <source>
        <dbReference type="Pfam" id="PF12867"/>
    </source>
</evidence>
<evidence type="ECO:0000313" key="2">
    <source>
        <dbReference type="EMBL" id="CCG98614.1"/>
    </source>
</evidence>
<dbReference type="Pfam" id="PF12867">
    <property type="entry name" value="DinB_2"/>
    <property type="match status" value="1"/>
</dbReference>
<dbReference type="Proteomes" id="UP000011058">
    <property type="component" value="Chromosome"/>
</dbReference>
<feature type="domain" description="DinB-like" evidence="1">
    <location>
        <begin position="21"/>
        <end position="138"/>
    </location>
</feature>
<proteinExistence type="predicted"/>
<gene>
    <name evidence="2" type="ORF">FAES_0603</name>
</gene>
<dbReference type="RefSeq" id="WP_015329714.1">
    <property type="nucleotide sequence ID" value="NC_020054.1"/>
</dbReference>
<dbReference type="EMBL" id="HE796683">
    <property type="protein sequence ID" value="CCG98614.1"/>
    <property type="molecule type" value="Genomic_DNA"/>
</dbReference>
<dbReference type="KEGG" id="fae:FAES_0603"/>
<organism evidence="2 3">
    <name type="scientific">Fibrella aestuarina BUZ 2</name>
    <dbReference type="NCBI Taxonomy" id="1166018"/>
    <lineage>
        <taxon>Bacteria</taxon>
        <taxon>Pseudomonadati</taxon>
        <taxon>Bacteroidota</taxon>
        <taxon>Cytophagia</taxon>
        <taxon>Cytophagales</taxon>
        <taxon>Spirosomataceae</taxon>
        <taxon>Fibrella</taxon>
    </lineage>
</organism>
<dbReference type="Gene3D" id="1.20.120.450">
    <property type="entry name" value="dinb family like domain"/>
    <property type="match status" value="1"/>
</dbReference>
<protein>
    <recommendedName>
        <fullName evidence="1">DinB-like domain-containing protein</fullName>
    </recommendedName>
</protein>
<dbReference type="eggNOG" id="COG2318">
    <property type="taxonomic scope" value="Bacteria"/>
</dbReference>
<dbReference type="SUPFAM" id="SSF109854">
    <property type="entry name" value="DinB/YfiT-like putative metalloenzymes"/>
    <property type="match status" value="1"/>
</dbReference>
<sequence>MQRTLLLDMLAQNELTCSFALNRITAENSRLRLTETSASVGFIYRHLAETMLLFGTFFGIPTNVQNTTMGRTDEGAVYDLAESHQLLADGYAQFRKLVETTPDDAWLQPIDTPFFGTVSWGRLFGHVLFHNAHHTGQIAMALAHGTELR</sequence>
<evidence type="ECO:0000313" key="3">
    <source>
        <dbReference type="Proteomes" id="UP000011058"/>
    </source>
</evidence>
<dbReference type="InterPro" id="IPR024775">
    <property type="entry name" value="DinB-like"/>
</dbReference>
<keyword evidence="3" id="KW-1185">Reference proteome</keyword>
<dbReference type="AlphaFoldDB" id="I0K3B1"/>